<evidence type="ECO:0000256" key="4">
    <source>
        <dbReference type="ARBA" id="ARBA00023125"/>
    </source>
</evidence>
<dbReference type="EMBL" id="DAAFWP010000007">
    <property type="protein sequence ID" value="HAB1803536.1"/>
    <property type="molecule type" value="Genomic_DNA"/>
</dbReference>
<feature type="compositionally biased region" description="Basic residues" evidence="8">
    <location>
        <begin position="84"/>
        <end position="96"/>
    </location>
</feature>
<dbReference type="PANTHER" id="PTHR38097:SF2">
    <property type="entry name" value="DNA-BINDING PROTEIN STPA"/>
    <property type="match status" value="1"/>
</dbReference>
<dbReference type="EMBL" id="DAARAE010000262">
    <property type="protein sequence ID" value="HAE1459139.1"/>
    <property type="molecule type" value="Genomic_DNA"/>
</dbReference>
<dbReference type="EMBL" id="DAAGBW010000008">
    <property type="protein sequence ID" value="HAB2425667.1"/>
    <property type="molecule type" value="Genomic_DNA"/>
</dbReference>
<comment type="similarity">
    <text evidence="2 5">Belongs to the histone-like protein H-NS family.</text>
</comment>
<dbReference type="EMBL" id="DAAHFX010000007">
    <property type="protein sequence ID" value="HAB5940635.1"/>
    <property type="molecule type" value="Genomic_DNA"/>
</dbReference>
<reference evidence="11" key="3">
    <citation type="submission" date="2019-10" db="EMBL/GenBank/DDBJ databases">
        <authorList>
            <consortium name="NCBI Pathogen Detection Project"/>
        </authorList>
    </citation>
    <scope>NUCLEOTIDE SEQUENCE</scope>
    <source>
        <strain evidence="11">Salmonella enterica</strain>
    </source>
</reference>
<dbReference type="InterPro" id="IPR027444">
    <property type="entry name" value="H-NS_C_dom"/>
</dbReference>
<dbReference type="RefSeq" id="WP_160387782.1">
    <property type="nucleotide sequence ID" value="NZ_JAVFZI010000005.1"/>
</dbReference>
<proteinExistence type="inferred from homology"/>
<sequence>MSETLKALNNIRTLRAQARETDLATLEEMLEKLTTIVEDRREEEASSRKEQEERQAKLEAFRQKLLEDGIDPAELLLAVGSTKPKTKSTRTPRPAKYKYTDDNGNEQTWTGQGRTPKAIATAIEAGKTLEDFAI</sequence>
<evidence type="ECO:0000313" key="12">
    <source>
        <dbReference type="EMBL" id="HAB1803536.1"/>
    </source>
</evidence>
<dbReference type="PANTHER" id="PTHR38097">
    <property type="match status" value="1"/>
</dbReference>
<dbReference type="EMBL" id="DAAGBK010000008">
    <property type="protein sequence ID" value="HAB2371100.1"/>
    <property type="molecule type" value="Genomic_DNA"/>
</dbReference>
<organism evidence="10">
    <name type="scientific">Salmonella enterica subsp. enterica serovar Agona</name>
    <dbReference type="NCBI Taxonomy" id="58095"/>
    <lineage>
        <taxon>Bacteria</taxon>
        <taxon>Pseudomonadati</taxon>
        <taxon>Pseudomonadota</taxon>
        <taxon>Gammaproteobacteria</taxon>
        <taxon>Enterobacterales</taxon>
        <taxon>Enterobacteriaceae</taxon>
        <taxon>Salmonella</taxon>
    </lineage>
</organism>
<reference evidence="10" key="2">
    <citation type="submission" date="2018-07" db="EMBL/GenBank/DDBJ databases">
        <authorList>
            <person name="Ashton P.M."/>
            <person name="Dallman T."/>
            <person name="Nair S."/>
            <person name="De Pinna E."/>
            <person name="Peters T."/>
            <person name="Grant K."/>
        </authorList>
    </citation>
    <scope>NUCLEOTIDE SEQUENCE</scope>
    <source>
        <strain evidence="10">369915</strain>
    </source>
</reference>
<dbReference type="Pfam" id="PF00816">
    <property type="entry name" value="Histone_HNS"/>
    <property type="match status" value="1"/>
</dbReference>
<dbReference type="Pfam" id="PF22470">
    <property type="entry name" value="Histone_HNS_N"/>
    <property type="match status" value="1"/>
</dbReference>
<feature type="DNA-binding region" evidence="6">
    <location>
        <begin position="112"/>
        <end position="117"/>
    </location>
</feature>
<dbReference type="FunFam" id="4.10.430.10:FF:000001">
    <property type="entry name" value="DNA-binding protein"/>
    <property type="match status" value="1"/>
</dbReference>
<evidence type="ECO:0000256" key="8">
    <source>
        <dbReference type="SAM" id="MobiDB-lite"/>
    </source>
</evidence>
<dbReference type="EMBL" id="DAAHEN010000007">
    <property type="protein sequence ID" value="HAB5770031.1"/>
    <property type="molecule type" value="Genomic_DNA"/>
</dbReference>
<dbReference type="InterPro" id="IPR037150">
    <property type="entry name" value="H-NS_C_dom_sf"/>
</dbReference>
<evidence type="ECO:0000313" key="14">
    <source>
        <dbReference type="EMBL" id="HAB2371100.1"/>
    </source>
</evidence>
<evidence type="ECO:0000313" key="17">
    <source>
        <dbReference type="EMBL" id="HAB5770031.1"/>
    </source>
</evidence>
<dbReference type="GO" id="GO:0001217">
    <property type="term" value="F:DNA-binding transcription repressor activity"/>
    <property type="evidence" value="ECO:0007669"/>
    <property type="project" value="TreeGrafter"/>
</dbReference>
<evidence type="ECO:0000256" key="6">
    <source>
        <dbReference type="PIRSR" id="PIRSR002096-1"/>
    </source>
</evidence>
<name>A0A634WHH7_SALET</name>
<dbReference type="Gene3D" id="4.10.430.10">
    <property type="entry name" value="Histone-like protein H-NS, C-terminal domain"/>
    <property type="match status" value="1"/>
</dbReference>
<keyword evidence="7" id="KW-0175">Coiled coil</keyword>
<gene>
    <name evidence="10" type="ORF">CB381_19665</name>
    <name evidence="20" type="ORF">G3A30_22515</name>
    <name evidence="16" type="ORF">GB020_14890</name>
    <name evidence="15" type="ORF">GB182_16840</name>
    <name evidence="18" type="ORF">GB352_14400</name>
    <name evidence="14" type="ORF">GB356_16835</name>
    <name evidence="19" type="ORF">GB394_16840</name>
    <name evidence="13" type="ORF">GB613_22650</name>
    <name evidence="17" type="ORF">GBS17_13825</name>
    <name evidence="11" type="ORF">GBX08_16835</name>
    <name evidence="12" type="ORF">GBY12_14870</name>
</gene>
<reference evidence="11" key="1">
    <citation type="journal article" date="2018" name="Genome Biol.">
        <title>SKESA: strategic k-mer extension for scrupulous assemblies.</title>
        <authorList>
            <person name="Souvorov A."/>
            <person name="Agarwala R."/>
            <person name="Lipman D.J."/>
        </authorList>
    </citation>
    <scope>NUCLEOTIDE SEQUENCE</scope>
    <source>
        <strain evidence="11">Salmonella enterica</strain>
    </source>
</reference>
<dbReference type="PIRSF" id="PIRSF002096">
    <property type="entry name" value="HnS"/>
    <property type="match status" value="1"/>
</dbReference>
<evidence type="ECO:0000313" key="16">
    <source>
        <dbReference type="EMBL" id="HAB5022131.1"/>
    </source>
</evidence>
<dbReference type="SUPFAM" id="SSF81273">
    <property type="entry name" value="H-NS histone-like proteins"/>
    <property type="match status" value="2"/>
</dbReference>
<dbReference type="GO" id="GO:0005829">
    <property type="term" value="C:cytosol"/>
    <property type="evidence" value="ECO:0007669"/>
    <property type="project" value="TreeGrafter"/>
</dbReference>
<evidence type="ECO:0000313" key="10">
    <source>
        <dbReference type="EMBL" id="EDH6342115.1"/>
    </source>
</evidence>
<dbReference type="InterPro" id="IPR054180">
    <property type="entry name" value="H-NS-like_N"/>
</dbReference>
<dbReference type="AlphaFoldDB" id="A0A634WHH7"/>
<evidence type="ECO:0000256" key="5">
    <source>
        <dbReference type="PIRNR" id="PIRNR002096"/>
    </source>
</evidence>
<evidence type="ECO:0000313" key="18">
    <source>
        <dbReference type="EMBL" id="HAB5940635.1"/>
    </source>
</evidence>
<protein>
    <recommendedName>
        <fullName evidence="5">DNA-binding protein</fullName>
    </recommendedName>
</protein>
<evidence type="ECO:0000313" key="11">
    <source>
        <dbReference type="EMBL" id="HAB1571639.1"/>
    </source>
</evidence>
<dbReference type="EMBL" id="DAAFYT010000124">
    <property type="protein sequence ID" value="HAB2061409.1"/>
    <property type="molecule type" value="Genomic_DNA"/>
</dbReference>
<evidence type="ECO:0000313" key="19">
    <source>
        <dbReference type="EMBL" id="HAB6237846.1"/>
    </source>
</evidence>
<keyword evidence="4 5" id="KW-0238">DNA-binding</keyword>
<accession>A0A634WHH7</accession>
<dbReference type="InterPro" id="IPR027454">
    <property type="entry name" value="Histone_HNS_N"/>
</dbReference>
<comment type="subcellular location">
    <subcellularLocation>
        <location evidence="1">Cytoplasm</location>
        <location evidence="1">Nucleoid</location>
    </subcellularLocation>
</comment>
<feature type="coiled-coil region" evidence="7">
    <location>
        <begin position="23"/>
        <end position="68"/>
    </location>
</feature>
<dbReference type="GO" id="GO:0003681">
    <property type="term" value="F:bent DNA binding"/>
    <property type="evidence" value="ECO:0007669"/>
    <property type="project" value="TreeGrafter"/>
</dbReference>
<evidence type="ECO:0000313" key="20">
    <source>
        <dbReference type="EMBL" id="HAE1459139.1"/>
    </source>
</evidence>
<evidence type="ECO:0000256" key="1">
    <source>
        <dbReference type="ARBA" id="ARBA00004453"/>
    </source>
</evidence>
<dbReference type="GO" id="GO:0000976">
    <property type="term" value="F:transcription cis-regulatory region binding"/>
    <property type="evidence" value="ECO:0007669"/>
    <property type="project" value="TreeGrafter"/>
</dbReference>
<evidence type="ECO:0000256" key="2">
    <source>
        <dbReference type="ARBA" id="ARBA00010610"/>
    </source>
</evidence>
<dbReference type="GO" id="GO:0003680">
    <property type="term" value="F:minor groove of adenine-thymine-rich DNA binding"/>
    <property type="evidence" value="ECO:0007669"/>
    <property type="project" value="TreeGrafter"/>
</dbReference>
<evidence type="ECO:0000259" key="9">
    <source>
        <dbReference type="SMART" id="SM00528"/>
    </source>
</evidence>
<dbReference type="EMBL" id="DAAHHO010000008">
    <property type="protein sequence ID" value="HAB6237846.1"/>
    <property type="molecule type" value="Genomic_DNA"/>
</dbReference>
<evidence type="ECO:0000256" key="7">
    <source>
        <dbReference type="SAM" id="Coils"/>
    </source>
</evidence>
<dbReference type="EMBL" id="DAAGXT010000008">
    <property type="protein sequence ID" value="HAB5022131.1"/>
    <property type="molecule type" value="Genomic_DNA"/>
</dbReference>
<dbReference type="GO" id="GO:0046983">
    <property type="term" value="F:protein dimerization activity"/>
    <property type="evidence" value="ECO:0007669"/>
    <property type="project" value="InterPro"/>
</dbReference>
<dbReference type="GO" id="GO:0009295">
    <property type="term" value="C:nucleoid"/>
    <property type="evidence" value="ECO:0007669"/>
    <property type="project" value="UniProtKB-SubCell"/>
</dbReference>
<evidence type="ECO:0000313" key="15">
    <source>
        <dbReference type="EMBL" id="HAB2425667.1"/>
    </source>
</evidence>
<evidence type="ECO:0000256" key="3">
    <source>
        <dbReference type="ARBA" id="ARBA00022490"/>
    </source>
</evidence>
<dbReference type="SMART" id="SM00528">
    <property type="entry name" value="HNS"/>
    <property type="match status" value="1"/>
</dbReference>
<keyword evidence="3" id="KW-0963">Cytoplasm</keyword>
<dbReference type="EMBL" id="AAMIHC010000026">
    <property type="protein sequence ID" value="EDH6342115.1"/>
    <property type="molecule type" value="Genomic_DNA"/>
</dbReference>
<evidence type="ECO:0000313" key="13">
    <source>
        <dbReference type="EMBL" id="HAB2061409.1"/>
    </source>
</evidence>
<dbReference type="InterPro" id="IPR001801">
    <property type="entry name" value="Histone_HNS"/>
</dbReference>
<feature type="domain" description="DNA-binding protein H-NS-like C-terminal" evidence="9">
    <location>
        <begin position="87"/>
        <end position="134"/>
    </location>
</feature>
<dbReference type="GO" id="GO:0032993">
    <property type="term" value="C:protein-DNA complex"/>
    <property type="evidence" value="ECO:0007669"/>
    <property type="project" value="TreeGrafter"/>
</dbReference>
<dbReference type="EMBL" id="DAAFUE010000008">
    <property type="protein sequence ID" value="HAB1571639.1"/>
    <property type="molecule type" value="Genomic_DNA"/>
</dbReference>
<dbReference type="Gene3D" id="1.10.287.1050">
    <property type="entry name" value="H-NS histone-like proteins"/>
    <property type="match status" value="1"/>
</dbReference>
<comment type="caution">
    <text evidence="10">The sequence shown here is derived from an EMBL/GenBank/DDBJ whole genome shotgun (WGS) entry which is preliminary data.</text>
</comment>
<dbReference type="GO" id="GO:0030527">
    <property type="term" value="F:structural constituent of chromatin"/>
    <property type="evidence" value="ECO:0007669"/>
    <property type="project" value="InterPro"/>
</dbReference>
<feature type="region of interest" description="Disordered" evidence="8">
    <location>
        <begin position="81"/>
        <end position="115"/>
    </location>
</feature>